<keyword evidence="8 9" id="KW-0472">Membrane</keyword>
<evidence type="ECO:0000313" key="12">
    <source>
        <dbReference type="Proteomes" id="UP000482487"/>
    </source>
</evidence>
<dbReference type="Pfam" id="PF00690">
    <property type="entry name" value="Cation_ATPase_N"/>
    <property type="match status" value="1"/>
</dbReference>
<comment type="caution">
    <text evidence="11">The sequence shown here is derived from an EMBL/GenBank/DDBJ whole genome shotgun (WGS) entry which is preliminary data.</text>
</comment>
<dbReference type="SMART" id="SM00831">
    <property type="entry name" value="Cation_ATPase_N"/>
    <property type="match status" value="1"/>
</dbReference>
<dbReference type="InterPro" id="IPR036412">
    <property type="entry name" value="HAD-like_sf"/>
</dbReference>
<protein>
    <submittedName>
        <fullName evidence="11">HAD-IC family P-type ATPase</fullName>
    </submittedName>
</protein>
<dbReference type="Gene3D" id="3.40.50.1000">
    <property type="entry name" value="HAD superfamily/HAD-like"/>
    <property type="match status" value="1"/>
</dbReference>
<dbReference type="SUPFAM" id="SSF81660">
    <property type="entry name" value="Metal cation-transporting ATPase, ATP-binding domain N"/>
    <property type="match status" value="1"/>
</dbReference>
<proteinExistence type="inferred from homology"/>
<dbReference type="OrthoDB" id="9763278at2"/>
<dbReference type="Proteomes" id="UP000482487">
    <property type="component" value="Unassembled WGS sequence"/>
</dbReference>
<dbReference type="PRINTS" id="PR00119">
    <property type="entry name" value="CATATPASE"/>
</dbReference>
<comment type="similarity">
    <text evidence="2">Belongs to the cation transport ATPase (P-type) (TC 3.A.3) family. Type IIA subfamily.</text>
</comment>
<feature type="transmembrane region" description="Helical" evidence="9">
    <location>
        <begin position="251"/>
        <end position="271"/>
    </location>
</feature>
<dbReference type="GO" id="GO:1990573">
    <property type="term" value="P:potassium ion import across plasma membrane"/>
    <property type="evidence" value="ECO:0007669"/>
    <property type="project" value="TreeGrafter"/>
</dbReference>
<dbReference type="InterPro" id="IPR044492">
    <property type="entry name" value="P_typ_ATPase_HD_dom"/>
</dbReference>
<dbReference type="GO" id="GO:0005886">
    <property type="term" value="C:plasma membrane"/>
    <property type="evidence" value="ECO:0007669"/>
    <property type="project" value="TreeGrafter"/>
</dbReference>
<sequence length="890" mass="91758">MPDAPSLEPVWHALTDQEVLEKLHTDAATGLSEAEAARRLARYGANAIASRREAGPLLRLVRQFNQPLIIILLAAGAGAALLGETVDAAVILGVVLVNAVAGYLQEAKALAALSALSRSMITEASVQRDGVWLVLPAEGLVPGDVVRLRPGDKVPADLRLLAIQSLRLDESALTGESVPVDKTVAPLPGDTLAPERTNLAFAATVATYGQGTGVVIATGDAAAIGHIAALTAAADELATPLTRAIARFSRLVLGGILILAGLTFAVGLGRGQPAGEMFMAAVALAVGAIPEGLPAAVTVILAIGVSRMAARRAVVRRLPAVETLGSTTVICTDKTGTLTRNRMRVAEVVLPGGVWLADPTGFAPAPAQDASAADRPALEQALTVAALCNDAGLTGDGDDFTGDPTEAALLTAARSAGLDLAGLATRLPRLSETPFASEHMFMATLHDDGAHRPRPLFFKGSVEAVLSRCEAAADAPLNEAAAAAIRQTAEDLGSQGLRVLALAQKFLPAGTQTLDPAQHDGGLAFLGLVGLIDPPRPEAIAAVAACRRAGIMVKMITGDHAATAAAIGRAVGLAGDEPVLTMTGRDIEATPPADLAARAAASHVFARVSPEQKLRLVKALQSLGHVCAMTGDGVNDAPALKQADIGVAMGAGGTEAAKEAGDMVLADDNFATIAAAVEEGRGVFDNLTKFIVWTLPTNLGEGLVILAAVLFGLELPISPVQILWINMTTAGSLGLMLAFEPREPGVMQRPPRAPGRPILDGVLLRRILVVGGLLLAAAFGLYAWEMAHGASVAAARTVAVNVFVAVEALYLFNCRSLTRPALALPLAGNPWILWGLAGAVVLQGVFTYVPFMQSLFGSAAITPQAWLRILGAAVIAFGVVEVQKRLESRL</sequence>
<evidence type="ECO:0000256" key="2">
    <source>
        <dbReference type="ARBA" id="ARBA00005675"/>
    </source>
</evidence>
<dbReference type="Pfam" id="PF00122">
    <property type="entry name" value="E1-E2_ATPase"/>
    <property type="match status" value="1"/>
</dbReference>
<feature type="domain" description="Cation-transporting P-type ATPase N-terminal" evidence="10">
    <location>
        <begin position="10"/>
        <end position="84"/>
    </location>
</feature>
<evidence type="ECO:0000256" key="3">
    <source>
        <dbReference type="ARBA" id="ARBA00022692"/>
    </source>
</evidence>
<dbReference type="InterPro" id="IPR006068">
    <property type="entry name" value="ATPase_P-typ_cation-transptr_C"/>
</dbReference>
<dbReference type="SUPFAM" id="SSF56784">
    <property type="entry name" value="HAD-like"/>
    <property type="match status" value="1"/>
</dbReference>
<comment type="subcellular location">
    <subcellularLocation>
        <location evidence="1">Membrane</location>
        <topology evidence="1">Multi-pass membrane protein</topology>
    </subcellularLocation>
</comment>
<dbReference type="GO" id="GO:0005524">
    <property type="term" value="F:ATP binding"/>
    <property type="evidence" value="ECO:0007669"/>
    <property type="project" value="UniProtKB-KW"/>
</dbReference>
<dbReference type="PRINTS" id="PR00120">
    <property type="entry name" value="HATPASE"/>
</dbReference>
<evidence type="ECO:0000256" key="5">
    <source>
        <dbReference type="ARBA" id="ARBA00022840"/>
    </source>
</evidence>
<dbReference type="InterPro" id="IPR023214">
    <property type="entry name" value="HAD_sf"/>
</dbReference>
<evidence type="ECO:0000256" key="9">
    <source>
        <dbReference type="SAM" id="Phobius"/>
    </source>
</evidence>
<feature type="transmembrane region" description="Helical" evidence="9">
    <location>
        <begin position="690"/>
        <end position="711"/>
    </location>
</feature>
<feature type="transmembrane region" description="Helical" evidence="9">
    <location>
        <begin position="277"/>
        <end position="303"/>
    </location>
</feature>
<dbReference type="Gene3D" id="2.70.150.10">
    <property type="entry name" value="Calcium-transporting ATPase, cytoplasmic transduction domain A"/>
    <property type="match status" value="1"/>
</dbReference>
<dbReference type="PANTHER" id="PTHR43294:SF20">
    <property type="entry name" value="P-TYPE ATPASE"/>
    <property type="match status" value="1"/>
</dbReference>
<dbReference type="SFLD" id="SFLDS00003">
    <property type="entry name" value="Haloacid_Dehalogenase"/>
    <property type="match status" value="1"/>
</dbReference>
<dbReference type="GO" id="GO:1902600">
    <property type="term" value="P:proton transmembrane transport"/>
    <property type="evidence" value="ECO:0007669"/>
    <property type="project" value="TreeGrafter"/>
</dbReference>
<feature type="transmembrane region" description="Helical" evidence="9">
    <location>
        <begin position="762"/>
        <end position="784"/>
    </location>
</feature>
<dbReference type="GO" id="GO:0030007">
    <property type="term" value="P:intracellular potassium ion homeostasis"/>
    <property type="evidence" value="ECO:0007669"/>
    <property type="project" value="TreeGrafter"/>
</dbReference>
<feature type="transmembrane region" description="Helical" evidence="9">
    <location>
        <begin position="832"/>
        <end position="853"/>
    </location>
</feature>
<dbReference type="InterPro" id="IPR018303">
    <property type="entry name" value="ATPase_P-typ_P_site"/>
</dbReference>
<dbReference type="Pfam" id="PF00689">
    <property type="entry name" value="Cation_ATPase_C"/>
    <property type="match status" value="1"/>
</dbReference>
<dbReference type="InterPro" id="IPR023298">
    <property type="entry name" value="ATPase_P-typ_TM_dom_sf"/>
</dbReference>
<dbReference type="InterPro" id="IPR023299">
    <property type="entry name" value="ATPase_P-typ_cyto_dom_N"/>
</dbReference>
<evidence type="ECO:0000259" key="10">
    <source>
        <dbReference type="SMART" id="SM00831"/>
    </source>
</evidence>
<evidence type="ECO:0000256" key="6">
    <source>
        <dbReference type="ARBA" id="ARBA00022967"/>
    </source>
</evidence>
<dbReference type="InterPro" id="IPR004014">
    <property type="entry name" value="ATPase_P-typ_cation-transptr_N"/>
</dbReference>
<dbReference type="Gene3D" id="1.20.1110.10">
    <property type="entry name" value="Calcium-transporting ATPase, transmembrane domain"/>
    <property type="match status" value="1"/>
</dbReference>
<dbReference type="GO" id="GO:0036376">
    <property type="term" value="P:sodium ion export across plasma membrane"/>
    <property type="evidence" value="ECO:0007669"/>
    <property type="project" value="TreeGrafter"/>
</dbReference>
<dbReference type="AlphaFoldDB" id="A0A7C9MUN4"/>
<accession>A0A7C9MUN4</accession>
<dbReference type="Gene3D" id="3.40.1110.10">
    <property type="entry name" value="Calcium-transporting ATPase, cytoplasmic domain N"/>
    <property type="match status" value="1"/>
</dbReference>
<keyword evidence="6" id="KW-1278">Translocase</keyword>
<feature type="transmembrane region" description="Helical" evidence="9">
    <location>
        <begin position="723"/>
        <end position="741"/>
    </location>
</feature>
<reference evidence="11 12" key="1">
    <citation type="submission" date="2020-01" db="EMBL/GenBank/DDBJ databases">
        <title>Genome sequence of Desulfovibrio aerotolerans DSM 16695(T).</title>
        <authorList>
            <person name="Karnachuk O."/>
            <person name="Avakyan M."/>
            <person name="Mardanov A."/>
            <person name="Kadnikov V."/>
            <person name="Ravin N."/>
        </authorList>
    </citation>
    <scope>NUCLEOTIDE SEQUENCE [LARGE SCALE GENOMIC DNA]</scope>
    <source>
        <strain evidence="11 12">DSM 16695</strain>
    </source>
</reference>
<keyword evidence="4" id="KW-0547">Nucleotide-binding</keyword>
<dbReference type="GO" id="GO:0005391">
    <property type="term" value="F:P-type sodium:potassium-exchanging transporter activity"/>
    <property type="evidence" value="ECO:0007669"/>
    <property type="project" value="TreeGrafter"/>
</dbReference>
<keyword evidence="12" id="KW-1185">Reference proteome</keyword>
<evidence type="ECO:0000256" key="8">
    <source>
        <dbReference type="ARBA" id="ARBA00023136"/>
    </source>
</evidence>
<dbReference type="InterPro" id="IPR008250">
    <property type="entry name" value="ATPase_P-typ_transduc_dom_A_sf"/>
</dbReference>
<dbReference type="SFLD" id="SFLDF00027">
    <property type="entry name" value="p-type_atpase"/>
    <property type="match status" value="1"/>
</dbReference>
<evidence type="ECO:0000256" key="1">
    <source>
        <dbReference type="ARBA" id="ARBA00004141"/>
    </source>
</evidence>
<name>A0A7C9MUN4_9BACT</name>
<dbReference type="InterPro" id="IPR050510">
    <property type="entry name" value="Cation_transp_ATPase_P-type"/>
</dbReference>
<dbReference type="InterPro" id="IPR059000">
    <property type="entry name" value="ATPase_P-type_domA"/>
</dbReference>
<dbReference type="Pfam" id="PF13246">
    <property type="entry name" value="Cation_ATPase"/>
    <property type="match status" value="1"/>
</dbReference>
<feature type="transmembrane region" description="Helical" evidence="9">
    <location>
        <begin position="88"/>
        <end position="104"/>
    </location>
</feature>
<dbReference type="SUPFAM" id="SSF81653">
    <property type="entry name" value="Calcium ATPase, transduction domain A"/>
    <property type="match status" value="1"/>
</dbReference>
<dbReference type="RefSeq" id="WP_160959739.1">
    <property type="nucleotide sequence ID" value="NZ_WVUD01000008.1"/>
</dbReference>
<keyword evidence="7 9" id="KW-1133">Transmembrane helix</keyword>
<dbReference type="PROSITE" id="PS00154">
    <property type="entry name" value="ATPASE_E1_E2"/>
    <property type="match status" value="1"/>
</dbReference>
<evidence type="ECO:0000313" key="11">
    <source>
        <dbReference type="EMBL" id="MYL82834.1"/>
    </source>
</evidence>
<dbReference type="NCBIfam" id="TIGR01494">
    <property type="entry name" value="ATPase_P-type"/>
    <property type="match status" value="2"/>
</dbReference>
<keyword evidence="3 9" id="KW-0812">Transmembrane</keyword>
<evidence type="ECO:0000256" key="4">
    <source>
        <dbReference type="ARBA" id="ARBA00022741"/>
    </source>
</evidence>
<evidence type="ECO:0000256" key="7">
    <source>
        <dbReference type="ARBA" id="ARBA00022989"/>
    </source>
</evidence>
<feature type="transmembrane region" description="Helical" evidence="9">
    <location>
        <begin position="865"/>
        <end position="882"/>
    </location>
</feature>
<gene>
    <name evidence="11" type="ORF">GTA51_06750</name>
</gene>
<feature type="transmembrane region" description="Helical" evidence="9">
    <location>
        <begin position="790"/>
        <end position="812"/>
    </location>
</feature>
<dbReference type="GO" id="GO:0006883">
    <property type="term" value="P:intracellular sodium ion homeostasis"/>
    <property type="evidence" value="ECO:0007669"/>
    <property type="project" value="TreeGrafter"/>
</dbReference>
<dbReference type="InterPro" id="IPR001757">
    <property type="entry name" value="P_typ_ATPase"/>
</dbReference>
<dbReference type="SUPFAM" id="SSF81665">
    <property type="entry name" value="Calcium ATPase, transmembrane domain M"/>
    <property type="match status" value="1"/>
</dbReference>
<dbReference type="SFLD" id="SFLDG00002">
    <property type="entry name" value="C1.7:_P-type_atpase_like"/>
    <property type="match status" value="1"/>
</dbReference>
<dbReference type="PANTHER" id="PTHR43294">
    <property type="entry name" value="SODIUM/POTASSIUM-TRANSPORTING ATPASE SUBUNIT ALPHA"/>
    <property type="match status" value="1"/>
</dbReference>
<dbReference type="GO" id="GO:0016887">
    <property type="term" value="F:ATP hydrolysis activity"/>
    <property type="evidence" value="ECO:0007669"/>
    <property type="project" value="InterPro"/>
</dbReference>
<dbReference type="EMBL" id="WVUD01000008">
    <property type="protein sequence ID" value="MYL82834.1"/>
    <property type="molecule type" value="Genomic_DNA"/>
</dbReference>
<keyword evidence="5" id="KW-0067">ATP-binding</keyword>
<organism evidence="11 12">
    <name type="scientific">Solidesulfovibrio aerotolerans</name>
    <dbReference type="NCBI Taxonomy" id="295255"/>
    <lineage>
        <taxon>Bacteria</taxon>
        <taxon>Pseudomonadati</taxon>
        <taxon>Thermodesulfobacteriota</taxon>
        <taxon>Desulfovibrionia</taxon>
        <taxon>Desulfovibrionales</taxon>
        <taxon>Desulfovibrionaceae</taxon>
        <taxon>Solidesulfovibrio</taxon>
    </lineage>
</organism>